<dbReference type="PANTHER" id="PTHR12993:SF30">
    <property type="entry name" value="N-ACETYL-ALPHA-D-GLUCOSAMINYL L-MALATE DEACETYLASE 1"/>
    <property type="match status" value="1"/>
</dbReference>
<protein>
    <recommendedName>
        <fullName evidence="3">Bacillithiol biosynthesis deacetylase BshB1</fullName>
    </recommendedName>
</protein>
<gene>
    <name evidence="1" type="ORF">COT92_02615</name>
</gene>
<evidence type="ECO:0000313" key="2">
    <source>
        <dbReference type="Proteomes" id="UP000230922"/>
    </source>
</evidence>
<name>A0A2H0VAQ4_9BACT</name>
<dbReference type="PANTHER" id="PTHR12993">
    <property type="entry name" value="N-ACETYLGLUCOSAMINYL-PHOSPHATIDYLINOSITOL DE-N-ACETYLASE-RELATED"/>
    <property type="match status" value="1"/>
</dbReference>
<organism evidence="1 2">
    <name type="scientific">Candidatus Doudnabacteria bacterium CG10_big_fil_rev_8_21_14_0_10_42_18</name>
    <dbReference type="NCBI Taxonomy" id="1974552"/>
    <lineage>
        <taxon>Bacteria</taxon>
        <taxon>Candidatus Doudnaibacteriota</taxon>
    </lineage>
</organism>
<reference evidence="2" key="1">
    <citation type="submission" date="2017-09" db="EMBL/GenBank/DDBJ databases">
        <title>Depth-based differentiation of microbial function through sediment-hosted aquifers and enrichment of novel symbionts in the deep terrestrial subsurface.</title>
        <authorList>
            <person name="Probst A.J."/>
            <person name="Ladd B."/>
            <person name="Jarett J.K."/>
            <person name="Geller-Mcgrath D.E."/>
            <person name="Sieber C.M.K."/>
            <person name="Emerson J.B."/>
            <person name="Anantharaman K."/>
            <person name="Thomas B.C."/>
            <person name="Malmstrom R."/>
            <person name="Stieglmeier M."/>
            <person name="Klingl A."/>
            <person name="Woyke T."/>
            <person name="Ryan C.M."/>
            <person name="Banfield J.F."/>
        </authorList>
    </citation>
    <scope>NUCLEOTIDE SEQUENCE [LARGE SCALE GENOMIC DNA]</scope>
</reference>
<dbReference type="GO" id="GO:0016811">
    <property type="term" value="F:hydrolase activity, acting on carbon-nitrogen (but not peptide) bonds, in linear amides"/>
    <property type="evidence" value="ECO:0007669"/>
    <property type="project" value="TreeGrafter"/>
</dbReference>
<dbReference type="AlphaFoldDB" id="A0A2H0VAQ4"/>
<dbReference type="EMBL" id="PFAK01000044">
    <property type="protein sequence ID" value="PIR96182.1"/>
    <property type="molecule type" value="Genomic_DNA"/>
</dbReference>
<dbReference type="Pfam" id="PF02585">
    <property type="entry name" value="PIG-L"/>
    <property type="match status" value="1"/>
</dbReference>
<evidence type="ECO:0000313" key="1">
    <source>
        <dbReference type="EMBL" id="PIR96182.1"/>
    </source>
</evidence>
<dbReference type="InterPro" id="IPR024078">
    <property type="entry name" value="LmbE-like_dom_sf"/>
</dbReference>
<dbReference type="SUPFAM" id="SSF102588">
    <property type="entry name" value="LmbE-like"/>
    <property type="match status" value="1"/>
</dbReference>
<proteinExistence type="predicted"/>
<dbReference type="InterPro" id="IPR003737">
    <property type="entry name" value="GlcNAc_PI_deacetylase-related"/>
</dbReference>
<evidence type="ECO:0008006" key="3">
    <source>
        <dbReference type="Google" id="ProtNLM"/>
    </source>
</evidence>
<dbReference type="Proteomes" id="UP000230922">
    <property type="component" value="Unassembled WGS sequence"/>
</dbReference>
<sequence length="231" mass="25396">MKILAFGAHPDDVEFGAAAPLLIKETKKGSKAKIVVCSLGEAGSSGTSVGRKKEAAMAAKIIGAEIEFINLGGDCHIKYKPNNGITLAKIIRKYKPNIVLTTSLKEEQHPDHKALAMLVRDACRFARYGGLKELKGLPVHKIGELYFYQSSADYYKPYDIVIDVSDVQKIWEKSIKAHASQMKTKNYIDLVLTKARALGASIGVKYAVGLWKNDPVRLNSLSDINLSSRNY</sequence>
<comment type="caution">
    <text evidence="1">The sequence shown here is derived from an EMBL/GenBank/DDBJ whole genome shotgun (WGS) entry which is preliminary data.</text>
</comment>
<dbReference type="Gene3D" id="3.40.50.10320">
    <property type="entry name" value="LmbE-like"/>
    <property type="match status" value="1"/>
</dbReference>
<accession>A0A2H0VAQ4</accession>